<dbReference type="SMART" id="SM00093">
    <property type="entry name" value="SERPIN"/>
    <property type="match status" value="1"/>
</dbReference>
<dbReference type="GO" id="GO:0005615">
    <property type="term" value="C:extracellular space"/>
    <property type="evidence" value="ECO:0007669"/>
    <property type="project" value="InterPro"/>
</dbReference>
<comment type="similarity">
    <text evidence="1">Belongs to the serpin family. Poxviruses subfamily.</text>
</comment>
<feature type="domain" description="Serpin" evidence="2">
    <location>
        <begin position="1"/>
        <end position="333"/>
    </location>
</feature>
<dbReference type="InterPro" id="IPR023796">
    <property type="entry name" value="Serpin_dom"/>
</dbReference>
<gene>
    <name evidence="3" type="primary">165</name>
</gene>
<proteinExistence type="inferred from homology"/>
<dbReference type="SUPFAM" id="SSF56574">
    <property type="entry name" value="Serpins"/>
    <property type="match status" value="1"/>
</dbReference>
<dbReference type="InterPro" id="IPR036186">
    <property type="entry name" value="Serpin_sf"/>
</dbReference>
<dbReference type="InterPro" id="IPR042185">
    <property type="entry name" value="Serpin_sf_2"/>
</dbReference>
<dbReference type="Gene3D" id="2.30.39.10">
    <property type="entry name" value="Alpha-1-antitrypsin, domain 1"/>
    <property type="match status" value="1"/>
</dbReference>
<evidence type="ECO:0000256" key="1">
    <source>
        <dbReference type="ARBA" id="ARBA00008009"/>
    </source>
</evidence>
<evidence type="ECO:0000259" key="2">
    <source>
        <dbReference type="SMART" id="SM00093"/>
    </source>
</evidence>
<dbReference type="Pfam" id="PF00079">
    <property type="entry name" value="Serpin"/>
    <property type="match status" value="1"/>
</dbReference>
<name>A0A097IW26_9POXV</name>
<dbReference type="InterPro" id="IPR023795">
    <property type="entry name" value="Serpin_CS"/>
</dbReference>
<reference evidence="3 4" key="1">
    <citation type="submission" date="2014-09" db="EMBL/GenBank/DDBJ databases">
        <title>Complete Genome Sequence of the Embu Virus Strain SPAn 880.</title>
        <authorList>
            <person name="Ibrahim M.S."/>
            <person name="Antwerpen M.H."/>
            <person name="Georgi E."/>
            <person name="Vette P."/>
            <person name="Zoeller G."/>
            <person name="Meyer H."/>
        </authorList>
    </citation>
    <scope>NUCLEOTIDE SEQUENCE [LARGE SCALE GENOMIC DNA]</scope>
    <source>
        <strain evidence="3">SPAn880</strain>
    </source>
</reference>
<dbReference type="MEROPS" id="I04.028"/>
<evidence type="ECO:0000313" key="3">
    <source>
        <dbReference type="EMBL" id="AIT70780.1"/>
    </source>
</evidence>
<sequence length="335" mass="38220">MDIFKEIVSLDTNKNIIISPFSISDVLTILYYGANGETANQLKKYFKIIDSTKCISMKTLSKVYGRNTAPFKKIFLETIGENFSMVDFNSKNTLKDINESVKKYTNGKIYPLITSIPQDTCLIAISAVYFNAKWLHPFSVELTSKKDFMISENDTVEVDMMNLNDEIFNYGHFNKSFGSFSIIELPYIGNTSMVIILPDDINGLYDIEKNLTDEMFNNFYYDLISTSISVYIPKFKLSVEYNLENILSKMGLCDVFGPRGDFSNMCDSVVNINKFIHKVYIDVNEEYTEAAAATSVLMCDCANYKVFNANHPFMYVIRHLNGNILFIGRFVSPID</sequence>
<dbReference type="PANTHER" id="PTHR11461:SF211">
    <property type="entry name" value="GH10112P-RELATED"/>
    <property type="match status" value="1"/>
</dbReference>
<dbReference type="InterPro" id="IPR000215">
    <property type="entry name" value="Serpin_fam"/>
</dbReference>
<dbReference type="Gene3D" id="3.30.497.10">
    <property type="entry name" value="Antithrombin, subunit I, domain 2"/>
    <property type="match status" value="1"/>
</dbReference>
<dbReference type="PANTHER" id="PTHR11461">
    <property type="entry name" value="SERINE PROTEASE INHIBITOR, SERPIN"/>
    <property type="match status" value="1"/>
</dbReference>
<dbReference type="Proteomes" id="UP000121784">
    <property type="component" value="Segment"/>
</dbReference>
<dbReference type="EMBL" id="KM595078">
    <property type="protein sequence ID" value="AIT70780.1"/>
    <property type="molecule type" value="Genomic_DNA"/>
</dbReference>
<protein>
    <submittedName>
        <fullName evidence="3">Serine protease inhibitor SPI-2/CrmA</fullName>
    </submittedName>
</protein>
<dbReference type="GO" id="GO:0004867">
    <property type="term" value="F:serine-type endopeptidase inhibitor activity"/>
    <property type="evidence" value="ECO:0007669"/>
    <property type="project" value="InterPro"/>
</dbReference>
<accession>A0A097IW26</accession>
<evidence type="ECO:0000313" key="4">
    <source>
        <dbReference type="Proteomes" id="UP000121784"/>
    </source>
</evidence>
<dbReference type="PROSITE" id="PS00284">
    <property type="entry name" value="SERPIN"/>
    <property type="match status" value="1"/>
</dbReference>
<organism evidence="3 4">
    <name type="scientific">Cotia virus</name>
    <dbReference type="NCBI Taxonomy" id="39444"/>
    <lineage>
        <taxon>Viruses</taxon>
        <taxon>Varidnaviria</taxon>
        <taxon>Bamfordvirae</taxon>
        <taxon>Nucleocytoviricota</taxon>
        <taxon>Pokkesviricetes</taxon>
        <taxon>Chitovirales</taxon>
        <taxon>Poxviridae</taxon>
        <taxon>Chordopoxvirinae</taxon>
        <taxon>Oryzopoxvirus</taxon>
        <taxon>Oryzopoxvirus cotia</taxon>
    </lineage>
</organism>
<dbReference type="InterPro" id="IPR042178">
    <property type="entry name" value="Serpin_sf_1"/>
</dbReference>